<evidence type="ECO:0000313" key="3">
    <source>
        <dbReference type="EMBL" id="NDY83698.1"/>
    </source>
</evidence>
<dbReference type="EMBL" id="JAAGRN010000006">
    <property type="protein sequence ID" value="NDY83698.1"/>
    <property type="molecule type" value="Genomic_DNA"/>
</dbReference>
<accession>A0A6B2R0Y1</accession>
<protein>
    <submittedName>
        <fullName evidence="3">DNA-processing protein DprA</fullName>
    </submittedName>
</protein>
<comment type="caution">
    <text evidence="3">The sequence shown here is derived from an EMBL/GenBank/DDBJ whole genome shotgun (WGS) entry which is preliminary data.</text>
</comment>
<dbReference type="Pfam" id="PF02481">
    <property type="entry name" value="DNA_processg_A"/>
    <property type="match status" value="1"/>
</dbReference>
<gene>
    <name evidence="3" type="ORF">G3I67_10680</name>
</gene>
<evidence type="ECO:0000259" key="2">
    <source>
        <dbReference type="Pfam" id="PF02481"/>
    </source>
</evidence>
<comment type="similarity">
    <text evidence="1">Belongs to the DprA/Smf family.</text>
</comment>
<dbReference type="Gene3D" id="3.40.50.450">
    <property type="match status" value="1"/>
</dbReference>
<feature type="domain" description="Smf/DprA SLOG" evidence="2">
    <location>
        <begin position="98"/>
        <end position="302"/>
    </location>
</feature>
<dbReference type="InterPro" id="IPR057666">
    <property type="entry name" value="DrpA_SLOG"/>
</dbReference>
<reference evidence="3" key="1">
    <citation type="submission" date="2020-02" db="EMBL/GenBank/DDBJ databases">
        <authorList>
            <person name="Chen W.-M."/>
        </authorList>
    </citation>
    <scope>NUCLEOTIDE SEQUENCE</scope>
    <source>
        <strain evidence="3">NBD-18</strain>
    </source>
</reference>
<sequence length="462" mass="49300">MTPVLSPNTQAILLLTAPLIAGRGTASSDLLSPGEYKRLARHLRDIQRQPADLLSPYAAEILLECHPVIDESRLQKLLGRGFLLSQVIERWQARAIWVVSRADAEYPRRLKARMREDAPAVLYGCGDMALLETGGLAVVGSRHVDDALIDYTMAVGRLAARAGSTLVSGGAKGIDQAAMRGALEGGGKVCGVLADSLEKTTMNREHRNLLLDGQLVLISPYDPSAGFNVGHAMQRNKLIYALADTSLVVSSDLNKGGTWAGAVEQLDKLKFVPVFIRSTGESSSGLDGLRKKGALPWPNPQDVDSFEDVFNLAMPTPMASPQVGFALFSNEEPTAAIPRDAAPAPQAEGESSAPVDVVCDAQPTAETSEKLPSVTTEFVASIDEANEPAQSESTPAEVIFAAVRAAIQQLLSSPMKEAGVAAALDVSNAQAKVWLQRLVEEGVIEKRKKPAGYVVKQSSLFE</sequence>
<dbReference type="RefSeq" id="WP_163655138.1">
    <property type="nucleotide sequence ID" value="NZ_JAAGRN010000006.1"/>
</dbReference>
<dbReference type="InterPro" id="IPR003488">
    <property type="entry name" value="DprA"/>
</dbReference>
<organism evidence="3">
    <name type="scientific">Sheuella amnicola</name>
    <dbReference type="NCBI Taxonomy" id="2707330"/>
    <lineage>
        <taxon>Bacteria</taxon>
        <taxon>Pseudomonadati</taxon>
        <taxon>Pseudomonadota</taxon>
        <taxon>Betaproteobacteria</taxon>
        <taxon>Burkholderiales</taxon>
        <taxon>Alcaligenaceae</taxon>
        <taxon>Sheuella</taxon>
    </lineage>
</organism>
<proteinExistence type="inferred from homology"/>
<evidence type="ECO:0000256" key="1">
    <source>
        <dbReference type="ARBA" id="ARBA00006525"/>
    </source>
</evidence>
<dbReference type="PANTHER" id="PTHR43022">
    <property type="entry name" value="PROTEIN SMF"/>
    <property type="match status" value="1"/>
</dbReference>
<dbReference type="SUPFAM" id="SSF102405">
    <property type="entry name" value="MCP/YpsA-like"/>
    <property type="match status" value="1"/>
</dbReference>
<dbReference type="GO" id="GO:0009294">
    <property type="term" value="P:DNA-mediated transformation"/>
    <property type="evidence" value="ECO:0007669"/>
    <property type="project" value="InterPro"/>
</dbReference>
<name>A0A6B2R0Y1_9BURK</name>
<dbReference type="PANTHER" id="PTHR43022:SF1">
    <property type="entry name" value="PROTEIN SMF"/>
    <property type="match status" value="1"/>
</dbReference>
<dbReference type="AlphaFoldDB" id="A0A6B2R0Y1"/>